<accession>A0ABQ6LI45</accession>
<dbReference type="InterPro" id="IPR011032">
    <property type="entry name" value="GroES-like_sf"/>
</dbReference>
<dbReference type="CDD" id="cd08255">
    <property type="entry name" value="2-desacetyl-2-hydroxyethyl_bacteriochlorophyllide_like"/>
    <property type="match status" value="1"/>
</dbReference>
<dbReference type="PANTHER" id="PTHR43350:SF19">
    <property type="entry name" value="D-GULOSIDE 3-DEHYDROGENASE"/>
    <property type="match status" value="1"/>
</dbReference>
<keyword evidence="7" id="KW-1185">Reference proteome</keyword>
<proteinExistence type="inferred from homology"/>
<comment type="similarity">
    <text evidence="2">Belongs to the zinc-containing alcohol dehydrogenase family.</text>
</comment>
<dbReference type="Proteomes" id="UP001239909">
    <property type="component" value="Unassembled WGS sequence"/>
</dbReference>
<dbReference type="PANTHER" id="PTHR43350">
    <property type="entry name" value="NAD-DEPENDENT ALCOHOL DEHYDROGENASE"/>
    <property type="match status" value="1"/>
</dbReference>
<evidence type="ECO:0000256" key="3">
    <source>
        <dbReference type="ARBA" id="ARBA00022723"/>
    </source>
</evidence>
<protein>
    <submittedName>
        <fullName evidence="6">Zinc-binding alcohol dehydrogenase</fullName>
    </submittedName>
</protein>
<gene>
    <name evidence="6" type="ORF">LNKW23_11030</name>
</gene>
<comment type="caution">
    <text evidence="6">The sequence shown here is derived from an EMBL/GenBank/DDBJ whole genome shotgun (WGS) entry which is preliminary data.</text>
</comment>
<sequence>MAETTDAFWYVGDGRGEIRPTALPPLAPGWVEVETTHSALSRGTERLVAQGRVPESERARMRAPFQEGDFPHPVKYGYAAVGRVVAGAGPEAAALIGREVFALHPHQARFRVPAAAALPLPEGVPPERAVLAANAETALNAIWDADIAPGSRVLVVGAGLLGCLVAGLLAPRNDLEVVIADVIASRRSIAGELNVTFRQATETGSGYVVAIHTSASAAGLQTALDALDFEGRVVELSWYGDRPVEVSLGGAFHSRRLRLISSQVGHVAPARRASTSRRDRLACALAALAAPRFDALVTETVAFTSLPERIDRLLAPDAAGIATCIRYD</sequence>
<evidence type="ECO:0000256" key="1">
    <source>
        <dbReference type="ARBA" id="ARBA00001947"/>
    </source>
</evidence>
<comment type="cofactor">
    <cofactor evidence="1">
        <name>Zn(2+)</name>
        <dbReference type="ChEBI" id="CHEBI:29105"/>
    </cofactor>
</comment>
<keyword evidence="5" id="KW-0560">Oxidoreductase</keyword>
<dbReference type="EMBL" id="BSYI01000006">
    <property type="protein sequence ID" value="GMG81890.1"/>
    <property type="molecule type" value="Genomic_DNA"/>
</dbReference>
<dbReference type="Gene3D" id="3.40.50.720">
    <property type="entry name" value="NAD(P)-binding Rossmann-like Domain"/>
    <property type="match status" value="1"/>
</dbReference>
<dbReference type="RefSeq" id="WP_285670622.1">
    <property type="nucleotide sequence ID" value="NZ_BSYI01000006.1"/>
</dbReference>
<dbReference type="Gene3D" id="3.90.180.10">
    <property type="entry name" value="Medium-chain alcohol dehydrogenases, catalytic domain"/>
    <property type="match status" value="1"/>
</dbReference>
<dbReference type="SUPFAM" id="SSF50129">
    <property type="entry name" value="GroES-like"/>
    <property type="match status" value="1"/>
</dbReference>
<keyword evidence="3" id="KW-0479">Metal-binding</keyword>
<name>A0ABQ6LI45_9RHOB</name>
<evidence type="ECO:0000313" key="6">
    <source>
        <dbReference type="EMBL" id="GMG81890.1"/>
    </source>
</evidence>
<keyword evidence="4" id="KW-0862">Zinc</keyword>
<organism evidence="6 7">
    <name type="scientific">Paralimibaculum aggregatum</name>
    <dbReference type="NCBI Taxonomy" id="3036245"/>
    <lineage>
        <taxon>Bacteria</taxon>
        <taxon>Pseudomonadati</taxon>
        <taxon>Pseudomonadota</taxon>
        <taxon>Alphaproteobacteria</taxon>
        <taxon>Rhodobacterales</taxon>
        <taxon>Paracoccaceae</taxon>
        <taxon>Paralimibaculum</taxon>
    </lineage>
</organism>
<evidence type="ECO:0000256" key="2">
    <source>
        <dbReference type="ARBA" id="ARBA00008072"/>
    </source>
</evidence>
<dbReference type="SUPFAM" id="SSF51735">
    <property type="entry name" value="NAD(P)-binding Rossmann-fold domains"/>
    <property type="match status" value="1"/>
</dbReference>
<dbReference type="InterPro" id="IPR036291">
    <property type="entry name" value="NAD(P)-bd_dom_sf"/>
</dbReference>
<evidence type="ECO:0000256" key="5">
    <source>
        <dbReference type="ARBA" id="ARBA00023002"/>
    </source>
</evidence>
<evidence type="ECO:0000313" key="7">
    <source>
        <dbReference type="Proteomes" id="UP001239909"/>
    </source>
</evidence>
<evidence type="ECO:0000256" key="4">
    <source>
        <dbReference type="ARBA" id="ARBA00022833"/>
    </source>
</evidence>
<reference evidence="6 7" key="1">
    <citation type="submission" date="2023-04" db="EMBL/GenBank/DDBJ databases">
        <title>Marinoamorphus aggregata gen. nov., sp. Nov., isolate from tissue of brittle star Ophioplocus japonicus.</title>
        <authorList>
            <person name="Kawano K."/>
            <person name="Sawayama S."/>
            <person name="Nakagawa S."/>
        </authorList>
    </citation>
    <scope>NUCLEOTIDE SEQUENCE [LARGE SCALE GENOMIC DNA]</scope>
    <source>
        <strain evidence="6 7">NKW23</strain>
    </source>
</reference>